<gene>
    <name evidence="1" type="ORF">EDD41_0879</name>
</gene>
<evidence type="ECO:0000313" key="1">
    <source>
        <dbReference type="EMBL" id="ROR53708.1"/>
    </source>
</evidence>
<dbReference type="InterPro" id="IPR018561">
    <property type="entry name" value="AosR"/>
</dbReference>
<dbReference type="Pfam" id="PF09438">
    <property type="entry name" value="DUF2017"/>
    <property type="match status" value="1"/>
</dbReference>
<sequence length="203" mass="22787">MKGVEPDEGFITIHFDTDEAGLLAGMVDQLAELLTDEDLIATSATGAHEQVSGDPFARWEAEFVQDAEPTVENLEQAGELDEMDPVIKRLFPDAYPDDPAASHDFRRFTHAQQRSQKVADANLVIHDLQRTDRRGRCRVPADHVTPWLKTLTNVRLALAARLDITDEVSADEAAQLPESDPRSWMYEVYAWTGWLQECVIEAL</sequence>
<comment type="caution">
    <text evidence="1">The sequence shown here is derived from an EMBL/GenBank/DDBJ whole genome shotgun (WGS) entry which is preliminary data.</text>
</comment>
<dbReference type="Proteomes" id="UP000275749">
    <property type="component" value="Unassembled WGS sequence"/>
</dbReference>
<accession>A0A3N1ZSK6</accession>
<dbReference type="EMBL" id="RKHG01000001">
    <property type="protein sequence ID" value="ROR53708.1"/>
    <property type="molecule type" value="Genomic_DNA"/>
</dbReference>
<reference evidence="1 2" key="1">
    <citation type="submission" date="2018-11" db="EMBL/GenBank/DDBJ databases">
        <title>Sequencing the genomes of 1000 actinobacteria strains.</title>
        <authorList>
            <person name="Klenk H.-P."/>
        </authorList>
    </citation>
    <scope>NUCLEOTIDE SEQUENCE [LARGE SCALE GENOMIC DNA]</scope>
    <source>
        <strain evidence="1 2">DSM 10546</strain>
    </source>
</reference>
<organism evidence="1 2">
    <name type="scientific">Luteococcus japonicus</name>
    <dbReference type="NCBI Taxonomy" id="33984"/>
    <lineage>
        <taxon>Bacteria</taxon>
        <taxon>Bacillati</taxon>
        <taxon>Actinomycetota</taxon>
        <taxon>Actinomycetes</taxon>
        <taxon>Propionibacteriales</taxon>
        <taxon>Propionibacteriaceae</taxon>
        <taxon>Luteococcus</taxon>
    </lineage>
</organism>
<name>A0A3N1ZSK6_9ACTN</name>
<dbReference type="AlphaFoldDB" id="A0A3N1ZSK6"/>
<evidence type="ECO:0000313" key="2">
    <source>
        <dbReference type="Proteomes" id="UP000275749"/>
    </source>
</evidence>
<dbReference type="RefSeq" id="WP_123575074.1">
    <property type="nucleotide sequence ID" value="NZ_RKHG01000001.1"/>
</dbReference>
<proteinExistence type="predicted"/>
<protein>
    <submittedName>
        <fullName evidence="1">Uncharacterized protein DUF2017</fullName>
    </submittedName>
</protein>